<dbReference type="RefSeq" id="WP_036649684.1">
    <property type="nucleotide sequence ID" value="NZ_JQCR01000002.1"/>
</dbReference>
<gene>
    <name evidence="2" type="ORF">PWYN_06830</name>
</gene>
<dbReference type="eggNOG" id="ENOG5033FI5">
    <property type="taxonomic scope" value="Bacteria"/>
</dbReference>
<proteinExistence type="predicted"/>
<dbReference type="STRING" id="268407.PWYN_06830"/>
<organism evidence="2 3">
    <name type="scientific">Paenibacillus wynnii</name>
    <dbReference type="NCBI Taxonomy" id="268407"/>
    <lineage>
        <taxon>Bacteria</taxon>
        <taxon>Bacillati</taxon>
        <taxon>Bacillota</taxon>
        <taxon>Bacilli</taxon>
        <taxon>Bacillales</taxon>
        <taxon>Paenibacillaceae</taxon>
        <taxon>Paenibacillus</taxon>
    </lineage>
</organism>
<name>A0A098M960_9BACL</name>
<keyword evidence="1" id="KW-1133">Transmembrane helix</keyword>
<feature type="transmembrane region" description="Helical" evidence="1">
    <location>
        <begin position="48"/>
        <end position="69"/>
    </location>
</feature>
<evidence type="ECO:0000256" key="1">
    <source>
        <dbReference type="SAM" id="Phobius"/>
    </source>
</evidence>
<protein>
    <submittedName>
        <fullName evidence="2">Uncharacterized protein</fullName>
    </submittedName>
</protein>
<keyword evidence="1" id="KW-0812">Transmembrane</keyword>
<accession>A0A098M960</accession>
<evidence type="ECO:0000313" key="2">
    <source>
        <dbReference type="EMBL" id="KGE19090.1"/>
    </source>
</evidence>
<keyword evidence="1" id="KW-0472">Membrane</keyword>
<dbReference type="OrthoDB" id="2665022at2"/>
<keyword evidence="3" id="KW-1185">Reference proteome</keyword>
<reference evidence="2 3" key="2">
    <citation type="submission" date="2014-10" db="EMBL/GenBank/DDBJ databases">
        <title>Comparative genomics of the Paenibacillus odorifer group.</title>
        <authorList>
            <person name="Tsai Y.-C."/>
            <person name="Martin N."/>
            <person name="Korlach J."/>
            <person name="Wiedmann M."/>
        </authorList>
    </citation>
    <scope>NUCLEOTIDE SEQUENCE [LARGE SCALE GENOMIC DNA]</scope>
    <source>
        <strain evidence="2 3">DSM 18334</strain>
    </source>
</reference>
<comment type="caution">
    <text evidence="2">The sequence shown here is derived from an EMBL/GenBank/DDBJ whole genome shotgun (WGS) entry which is preliminary data.</text>
</comment>
<dbReference type="AlphaFoldDB" id="A0A098M960"/>
<dbReference type="Proteomes" id="UP000029734">
    <property type="component" value="Unassembled WGS sequence"/>
</dbReference>
<evidence type="ECO:0000313" key="3">
    <source>
        <dbReference type="Proteomes" id="UP000029734"/>
    </source>
</evidence>
<sequence length="112" mass="13074">MNTERKAIKQQLDEKLELIRFTGHERVIRRTHPPTLRNRLLMFWNKEIVLPLKPIAALSAIILVTIVAVHSTQIEEPQLSVTQQPETRELIEAGGNIYWKDVYKQVVKQHDN</sequence>
<dbReference type="EMBL" id="JQCR01000002">
    <property type="protein sequence ID" value="KGE19090.1"/>
    <property type="molecule type" value="Genomic_DNA"/>
</dbReference>
<reference evidence="2 3" key="1">
    <citation type="submission" date="2014-08" db="EMBL/GenBank/DDBJ databases">
        <authorList>
            <person name="den Bakker H.C."/>
        </authorList>
    </citation>
    <scope>NUCLEOTIDE SEQUENCE [LARGE SCALE GENOMIC DNA]</scope>
    <source>
        <strain evidence="2 3">DSM 18334</strain>
    </source>
</reference>